<reference evidence="4" key="1">
    <citation type="journal article" date="2020" name="Stud. Mycol.">
        <title>101 Dothideomycetes genomes: a test case for predicting lifestyles and emergence of pathogens.</title>
        <authorList>
            <person name="Haridas S."/>
            <person name="Albert R."/>
            <person name="Binder M."/>
            <person name="Bloem J."/>
            <person name="Labutti K."/>
            <person name="Salamov A."/>
            <person name="Andreopoulos B."/>
            <person name="Baker S."/>
            <person name="Barry K."/>
            <person name="Bills G."/>
            <person name="Bluhm B."/>
            <person name="Cannon C."/>
            <person name="Castanera R."/>
            <person name="Culley D."/>
            <person name="Daum C."/>
            <person name="Ezra D."/>
            <person name="Gonzalez J."/>
            <person name="Henrissat B."/>
            <person name="Kuo A."/>
            <person name="Liang C."/>
            <person name="Lipzen A."/>
            <person name="Lutzoni F."/>
            <person name="Magnuson J."/>
            <person name="Mondo S."/>
            <person name="Nolan M."/>
            <person name="Ohm R."/>
            <person name="Pangilinan J."/>
            <person name="Park H.-J."/>
            <person name="Ramirez L."/>
            <person name="Alfaro M."/>
            <person name="Sun H."/>
            <person name="Tritt A."/>
            <person name="Yoshinaga Y."/>
            <person name="Zwiers L.-H."/>
            <person name="Turgeon B."/>
            <person name="Goodwin S."/>
            <person name="Spatafora J."/>
            <person name="Crous P."/>
            <person name="Grigoriev I."/>
        </authorList>
    </citation>
    <scope>NUCLEOTIDE SEQUENCE</scope>
    <source>
        <strain evidence="4">CBS 109.77</strain>
    </source>
</reference>
<keyword evidence="5" id="KW-1185">Reference proteome</keyword>
<evidence type="ECO:0000256" key="1">
    <source>
        <dbReference type="ARBA" id="ARBA00022737"/>
    </source>
</evidence>
<dbReference type="SUPFAM" id="SSF48403">
    <property type="entry name" value="Ankyrin repeat"/>
    <property type="match status" value="1"/>
</dbReference>
<protein>
    <submittedName>
        <fullName evidence="4">Ankyrin</fullName>
    </submittedName>
</protein>
<organism evidence="4 5">
    <name type="scientific">Melanomma pulvis-pyrius CBS 109.77</name>
    <dbReference type="NCBI Taxonomy" id="1314802"/>
    <lineage>
        <taxon>Eukaryota</taxon>
        <taxon>Fungi</taxon>
        <taxon>Dikarya</taxon>
        <taxon>Ascomycota</taxon>
        <taxon>Pezizomycotina</taxon>
        <taxon>Dothideomycetes</taxon>
        <taxon>Pleosporomycetidae</taxon>
        <taxon>Pleosporales</taxon>
        <taxon>Melanommataceae</taxon>
        <taxon>Melanomma</taxon>
    </lineage>
</organism>
<evidence type="ECO:0000256" key="2">
    <source>
        <dbReference type="ARBA" id="ARBA00023043"/>
    </source>
</evidence>
<dbReference type="EMBL" id="MU001759">
    <property type="protein sequence ID" value="KAF2799730.1"/>
    <property type="molecule type" value="Genomic_DNA"/>
</dbReference>
<evidence type="ECO:0000256" key="3">
    <source>
        <dbReference type="PROSITE-ProRule" id="PRU00023"/>
    </source>
</evidence>
<name>A0A6A6XTE6_9PLEO</name>
<proteinExistence type="predicted"/>
<feature type="repeat" description="ANK" evidence="3">
    <location>
        <begin position="114"/>
        <end position="146"/>
    </location>
</feature>
<dbReference type="Gene3D" id="1.25.40.20">
    <property type="entry name" value="Ankyrin repeat-containing domain"/>
    <property type="match status" value="1"/>
</dbReference>
<dbReference type="SMART" id="SM00248">
    <property type="entry name" value="ANK"/>
    <property type="match status" value="5"/>
</dbReference>
<dbReference type="Pfam" id="PF13606">
    <property type="entry name" value="Ank_3"/>
    <property type="match status" value="1"/>
</dbReference>
<dbReference type="OrthoDB" id="5431422at2759"/>
<accession>A0A6A6XTE6</accession>
<keyword evidence="2 3" id="KW-0040">ANK repeat</keyword>
<gene>
    <name evidence="4" type="ORF">K505DRAFT_386931</name>
</gene>
<evidence type="ECO:0000313" key="5">
    <source>
        <dbReference type="Proteomes" id="UP000799757"/>
    </source>
</evidence>
<dbReference type="InterPro" id="IPR002110">
    <property type="entry name" value="Ankyrin_rpt"/>
</dbReference>
<dbReference type="AlphaFoldDB" id="A0A6A6XTE6"/>
<evidence type="ECO:0000313" key="4">
    <source>
        <dbReference type="EMBL" id="KAF2799730.1"/>
    </source>
</evidence>
<keyword evidence="1" id="KW-0677">Repeat</keyword>
<dbReference type="InterPro" id="IPR036770">
    <property type="entry name" value="Ankyrin_rpt-contain_sf"/>
</dbReference>
<feature type="repeat" description="ANK" evidence="3">
    <location>
        <begin position="43"/>
        <end position="69"/>
    </location>
</feature>
<dbReference type="Proteomes" id="UP000799757">
    <property type="component" value="Unassembled WGS sequence"/>
</dbReference>
<dbReference type="PANTHER" id="PTHR24198">
    <property type="entry name" value="ANKYRIN REPEAT AND PROTEIN KINASE DOMAIN-CONTAINING PROTEIN"/>
    <property type="match status" value="1"/>
</dbReference>
<sequence length="181" mass="19893">MSRKPGNSCLHILAEGADSILLASLLPSILEISSAELESNSTRGYSPLGTAIVSGSIEAARILLRYGADPYNSRPKRRAHALHCCALYPSKMAVELAKELLSQDPQCLEARDDEGRTPLHCAAFREHNEMVELLIREGSKLITYDWEGYTPLGAAVSARSIRAVKQICNALRRCHLPHTAW</sequence>
<dbReference type="PROSITE" id="PS50297">
    <property type="entry name" value="ANK_REP_REGION"/>
    <property type="match status" value="2"/>
</dbReference>
<dbReference type="PROSITE" id="PS50088">
    <property type="entry name" value="ANK_REPEAT"/>
    <property type="match status" value="2"/>
</dbReference>
<dbReference type="PANTHER" id="PTHR24198:SF165">
    <property type="entry name" value="ANKYRIN REPEAT-CONTAINING PROTEIN-RELATED"/>
    <property type="match status" value="1"/>
</dbReference>
<feature type="non-terminal residue" evidence="4">
    <location>
        <position position="181"/>
    </location>
</feature>
<dbReference type="Pfam" id="PF12796">
    <property type="entry name" value="Ank_2"/>
    <property type="match status" value="1"/>
</dbReference>